<feature type="non-terminal residue" evidence="4">
    <location>
        <position position="591"/>
    </location>
</feature>
<accession>A0A1W5D144</accession>
<dbReference type="Pfam" id="PF08265">
    <property type="entry name" value="YL1_C"/>
    <property type="match status" value="1"/>
</dbReference>
<evidence type="ECO:0000256" key="1">
    <source>
        <dbReference type="ARBA" id="ARBA00006832"/>
    </source>
</evidence>
<name>A0A1W5D144_9LECA</name>
<organism evidence="4 5">
    <name type="scientific">Lasallia pustulata</name>
    <dbReference type="NCBI Taxonomy" id="136370"/>
    <lineage>
        <taxon>Eukaryota</taxon>
        <taxon>Fungi</taxon>
        <taxon>Dikarya</taxon>
        <taxon>Ascomycota</taxon>
        <taxon>Pezizomycotina</taxon>
        <taxon>Lecanoromycetes</taxon>
        <taxon>OSLEUM clade</taxon>
        <taxon>Umbilicariomycetidae</taxon>
        <taxon>Umbilicariales</taxon>
        <taxon>Umbilicariaceae</taxon>
        <taxon>Lasallia</taxon>
    </lineage>
</organism>
<proteinExistence type="inferred from homology"/>
<feature type="compositionally biased region" description="Basic and acidic residues" evidence="2">
    <location>
        <begin position="289"/>
        <end position="330"/>
    </location>
</feature>
<feature type="region of interest" description="Disordered" evidence="2">
    <location>
        <begin position="539"/>
        <end position="570"/>
    </location>
</feature>
<sequence length="591" mass="64614">MPNGKQLEASSDSDNQSGSTDNNSEDEVAVETLVAGRERRATAGNRLSSLLEREGDDELELLFAEDDEEEDVEFEGAEGEVASDIQLDSSSDEEDQGPAKADDDLEGERELQKQDRAERNKNKRKAADMFKKPPASRRKVKIDPTAVPAAPSTPAPRPKKKSERVSWIPTPDEGPTRSSSRKQTVQNKEDIHARMKESEKRRLKQIAIMDAAAKRKEASKPQAMTQADRLAEAARTEKKNAKSLNRWEETEKKRSEEQKARLAALHNRQLEGPVIRWWSGLAKWVDGKLVRVGSKKDGDEDKGGQERNQTKGGKSDAARQDGDTSIKAAEEDTVMVDAPATQQPEPLIPTQPVPAPKPGNTGQQQIRFAPPQGPHGFLDGIHYYASLPEQEPQHPPQPVLSAPGRPPVSMDKLLSPPKPVAPVTEYSARNVVILENMDANAVRTPEMQNHVLIKKRIGKLPKPSQEVCAITMQAARFRDPQTGLAYANSYAYKEIQQLRRGGSRWSSLLDCYVGPVGSAAKGVPERFCKPPPSAGAAAATAAATARPTPLTRSASSRSVSKATKAKKQADVVVDDEVQDDGMATSFLQFCA</sequence>
<evidence type="ECO:0000259" key="3">
    <source>
        <dbReference type="SMART" id="SM00993"/>
    </source>
</evidence>
<feature type="compositionally biased region" description="Acidic residues" evidence="2">
    <location>
        <begin position="54"/>
        <end position="78"/>
    </location>
</feature>
<feature type="compositionally biased region" description="Basic and acidic residues" evidence="2">
    <location>
        <begin position="187"/>
        <end position="200"/>
    </location>
</feature>
<feature type="region of interest" description="Disordered" evidence="2">
    <location>
        <begin position="1"/>
        <end position="260"/>
    </location>
</feature>
<dbReference type="Pfam" id="PF05764">
    <property type="entry name" value="YL1"/>
    <property type="match status" value="1"/>
</dbReference>
<dbReference type="EMBL" id="FWEW01001157">
    <property type="protein sequence ID" value="SLM36609.1"/>
    <property type="molecule type" value="Genomic_DNA"/>
</dbReference>
<dbReference type="InterPro" id="IPR013272">
    <property type="entry name" value="Vps72/YL1_C"/>
</dbReference>
<feature type="region of interest" description="Disordered" evidence="2">
    <location>
        <begin position="289"/>
        <end position="333"/>
    </location>
</feature>
<feature type="compositionally biased region" description="Polar residues" evidence="2">
    <location>
        <begin position="8"/>
        <end position="22"/>
    </location>
</feature>
<comment type="similarity">
    <text evidence="1">Belongs to the VPS72/YL1 family.</text>
</comment>
<reference evidence="5" key="1">
    <citation type="submission" date="2017-03" db="EMBL/GenBank/DDBJ databases">
        <authorList>
            <person name="Sharma R."/>
            <person name="Thines M."/>
        </authorList>
    </citation>
    <scope>NUCLEOTIDE SEQUENCE [LARGE SCALE GENOMIC DNA]</scope>
</reference>
<protein>
    <submittedName>
        <fullName evidence="4">YL1 nuclear, C-terminal</fullName>
    </submittedName>
</protein>
<dbReference type="PANTHER" id="PTHR13275:SF4">
    <property type="entry name" value="VACUOLAR PROTEIN SORTING-ASSOCIATED PROTEIN 72 HOMOLOG"/>
    <property type="match status" value="1"/>
</dbReference>
<feature type="compositionally biased region" description="Polar residues" evidence="2">
    <location>
        <begin position="176"/>
        <end position="186"/>
    </location>
</feature>
<dbReference type="GO" id="GO:0005634">
    <property type="term" value="C:nucleus"/>
    <property type="evidence" value="ECO:0007669"/>
    <property type="project" value="TreeGrafter"/>
</dbReference>
<feature type="domain" description="Vps72/YL1 C-terminal" evidence="3">
    <location>
        <begin position="466"/>
        <end position="495"/>
    </location>
</feature>
<dbReference type="Proteomes" id="UP000192927">
    <property type="component" value="Unassembled WGS sequence"/>
</dbReference>
<evidence type="ECO:0000313" key="5">
    <source>
        <dbReference type="Proteomes" id="UP000192927"/>
    </source>
</evidence>
<dbReference type="SMART" id="SM00993">
    <property type="entry name" value="YL1_C"/>
    <property type="match status" value="1"/>
</dbReference>
<feature type="compositionally biased region" description="Low complexity" evidence="2">
    <location>
        <begin position="539"/>
        <end position="554"/>
    </location>
</feature>
<evidence type="ECO:0000313" key="4">
    <source>
        <dbReference type="EMBL" id="SLM36609.1"/>
    </source>
</evidence>
<feature type="compositionally biased region" description="Basic and acidic residues" evidence="2">
    <location>
        <begin position="108"/>
        <end position="131"/>
    </location>
</feature>
<dbReference type="PANTHER" id="PTHR13275">
    <property type="entry name" value="YL-1 PROTEIN TRANSCRIPTION FACTOR-LIKE 1"/>
    <property type="match status" value="1"/>
</dbReference>
<evidence type="ECO:0000256" key="2">
    <source>
        <dbReference type="SAM" id="MobiDB-lite"/>
    </source>
</evidence>
<dbReference type="AlphaFoldDB" id="A0A1W5D144"/>
<dbReference type="InterPro" id="IPR046757">
    <property type="entry name" value="YL1_N"/>
</dbReference>
<feature type="compositionally biased region" description="Basic and acidic residues" evidence="2">
    <location>
        <begin position="229"/>
        <end position="260"/>
    </location>
</feature>
<keyword evidence="5" id="KW-1185">Reference proteome</keyword>